<protein>
    <submittedName>
        <fullName evidence="2">Uncharacterized protein</fullName>
    </submittedName>
</protein>
<evidence type="ECO:0000256" key="1">
    <source>
        <dbReference type="SAM" id="MobiDB-lite"/>
    </source>
</evidence>
<feature type="compositionally biased region" description="Basic and acidic residues" evidence="1">
    <location>
        <begin position="50"/>
        <end position="74"/>
    </location>
</feature>
<feature type="region of interest" description="Disordered" evidence="1">
    <location>
        <begin position="1"/>
        <end position="24"/>
    </location>
</feature>
<name>A0A645CKZ0_9ZZZZ</name>
<feature type="region of interest" description="Disordered" evidence="1">
    <location>
        <begin position="50"/>
        <end position="105"/>
    </location>
</feature>
<organism evidence="2">
    <name type="scientific">bioreactor metagenome</name>
    <dbReference type="NCBI Taxonomy" id="1076179"/>
    <lineage>
        <taxon>unclassified sequences</taxon>
        <taxon>metagenomes</taxon>
        <taxon>ecological metagenomes</taxon>
    </lineage>
</organism>
<sequence length="105" mass="11438">MHDAAQQVEVDAGDQQLGQRERQRVDQVCAGAEALAHELGDRPHLRAVVEGHHHDAQEQHRRDGADPEVVDGRQADLGPVGRHAHDLHRPQVGGDEGQAGHPRGE</sequence>
<dbReference type="AlphaFoldDB" id="A0A645CKZ0"/>
<gene>
    <name evidence="2" type="ORF">SDC9_124574</name>
</gene>
<accession>A0A645CKZ0</accession>
<proteinExistence type="predicted"/>
<evidence type="ECO:0000313" key="2">
    <source>
        <dbReference type="EMBL" id="MPM77568.1"/>
    </source>
</evidence>
<reference evidence="2" key="1">
    <citation type="submission" date="2019-08" db="EMBL/GenBank/DDBJ databases">
        <authorList>
            <person name="Kucharzyk K."/>
            <person name="Murdoch R.W."/>
            <person name="Higgins S."/>
            <person name="Loffler F."/>
        </authorList>
    </citation>
    <scope>NUCLEOTIDE SEQUENCE</scope>
</reference>
<comment type="caution">
    <text evidence="2">The sequence shown here is derived from an EMBL/GenBank/DDBJ whole genome shotgun (WGS) entry which is preliminary data.</text>
</comment>
<dbReference type="EMBL" id="VSSQ01028036">
    <property type="protein sequence ID" value="MPM77568.1"/>
    <property type="molecule type" value="Genomic_DNA"/>
</dbReference>